<sequence>MVQYSTQFNHAKVLVLGDVMLDRYWFGATNRISPEAPVPVVKVQQNEERAGGAANVAMNIASLNVPIKLLGMTGQDEAAQALAKLLADQRIDCDFVRLDSHPTITKLRILSRHQQLLRLDFEENFHDVQSDELLSRLQHYIAGYGALILSDYGKGTLSQVQQMIQIARQANVPVLIDPKGTDFERYRGATLLTPNMSEFEAVVGTCHSEQEIVDKGLALIKQFDLTALLVTRSEKGMTLIRPQQEAFHLPTQAQEVFDVTGAGDTVISVLGTAIADGRSLEEACYLANVAAGIVVGKLGTSTVSTVELENAIHRRSENGFGIMSEQELKQAVAKAKARGEKIVMTNGCFDILHPGHVSYLANARKLGDRLIVAVNSDASVKRLKGEQRPINNLETRMAVLAGLASVDWLVAFEEETPQRLISEILPDLLVKGGDYKPEEIAGSKEVWANGGDVKVLNFENGYSTSNMIKKIQSLK</sequence>
<comment type="pathway">
    <text evidence="15">Nucleotide-sugar biosynthesis; ADP-L-glycero-beta-D-manno-heptose biosynthesis; ADP-L-glycero-beta-D-manno-heptose from D-glycero-beta-D-manno-heptose 7-phosphate: step 3/4.</text>
</comment>
<dbReference type="NCBIfam" id="TIGR02199">
    <property type="entry name" value="rfaE_dom_II"/>
    <property type="match status" value="1"/>
</dbReference>
<evidence type="ECO:0000313" key="18">
    <source>
        <dbReference type="EMBL" id="OBW98196.1"/>
    </source>
</evidence>
<dbReference type="InterPro" id="IPR014729">
    <property type="entry name" value="Rossmann-like_a/b/a_fold"/>
</dbReference>
<dbReference type="SUPFAM" id="SSF52374">
    <property type="entry name" value="Nucleotidylyl transferase"/>
    <property type="match status" value="1"/>
</dbReference>
<feature type="binding site" evidence="15">
    <location>
        <begin position="195"/>
        <end position="198"/>
    </location>
    <ligand>
        <name>ATP</name>
        <dbReference type="ChEBI" id="CHEBI:30616"/>
    </ligand>
</feature>
<dbReference type="FunFam" id="3.40.50.620:FF:000028">
    <property type="entry name" value="Bifunctional protein HldE"/>
    <property type="match status" value="1"/>
</dbReference>
<dbReference type="FunFam" id="3.40.1190.20:FF:000002">
    <property type="entry name" value="Bifunctional protein HldE"/>
    <property type="match status" value="1"/>
</dbReference>
<dbReference type="Pfam" id="PF01467">
    <property type="entry name" value="CTP_transf_like"/>
    <property type="match status" value="1"/>
</dbReference>
<comment type="pathway">
    <text evidence="15">Nucleotide-sugar biosynthesis; ADP-L-glycero-beta-D-manno-heptose biosynthesis; ADP-L-glycero-beta-D-manno-heptose from D-glycero-beta-D-manno-heptose 7-phosphate: step 1/4.</text>
</comment>
<dbReference type="GO" id="GO:0033785">
    <property type="term" value="F:heptose 7-phosphate kinase activity"/>
    <property type="evidence" value="ECO:0007669"/>
    <property type="project" value="UniProtKB-UniRule"/>
</dbReference>
<comment type="caution">
    <text evidence="18">The sequence shown here is derived from an EMBL/GenBank/DDBJ whole genome shotgun (WGS) entry which is preliminary data.</text>
</comment>
<dbReference type="Pfam" id="PF00294">
    <property type="entry name" value="PfkB"/>
    <property type="match status" value="1"/>
</dbReference>
<comment type="catalytic activity">
    <reaction evidence="12 15">
        <text>D-glycero-beta-D-manno-heptose 7-phosphate + ATP = D-glycero-beta-D-manno-heptose 1,7-bisphosphate + ADP + H(+)</text>
        <dbReference type="Rhea" id="RHEA:27473"/>
        <dbReference type="ChEBI" id="CHEBI:15378"/>
        <dbReference type="ChEBI" id="CHEBI:30616"/>
        <dbReference type="ChEBI" id="CHEBI:60204"/>
        <dbReference type="ChEBI" id="CHEBI:60208"/>
        <dbReference type="ChEBI" id="CHEBI:456216"/>
        <dbReference type="EC" id="2.7.1.167"/>
    </reaction>
</comment>
<dbReference type="PANTHER" id="PTHR46969">
    <property type="entry name" value="BIFUNCTIONAL PROTEIN HLDE"/>
    <property type="match status" value="1"/>
</dbReference>
<proteinExistence type="inferred from homology"/>
<evidence type="ECO:0000256" key="9">
    <source>
        <dbReference type="ARBA" id="ARBA00023268"/>
    </source>
</evidence>
<dbReference type="InterPro" id="IPR004821">
    <property type="entry name" value="Cyt_trans-like"/>
</dbReference>
<dbReference type="PATRIC" id="fig|750.21.peg.541"/>
<keyword evidence="9 15" id="KW-0511">Multifunctional enzyme</keyword>
<feature type="domain" description="Carbohydrate kinase PfkB" evidence="16">
    <location>
        <begin position="11"/>
        <end position="302"/>
    </location>
</feature>
<name>A0A0A2YNG9_9PAST</name>
<feature type="region of interest" description="Ribokinase" evidence="15">
    <location>
        <begin position="1"/>
        <end position="316"/>
    </location>
</feature>
<keyword evidence="7 15" id="KW-0418">Kinase</keyword>
<reference evidence="18 19" key="1">
    <citation type="submission" date="2014-11" db="EMBL/GenBank/DDBJ databases">
        <title>Pan-genome of Gallibacterium spp.</title>
        <authorList>
            <person name="Kudirkiene E."/>
            <person name="Bojesen A.M."/>
        </authorList>
    </citation>
    <scope>NUCLEOTIDE SEQUENCE [LARGE SCALE GENOMIC DNA]</scope>
    <source>
        <strain evidence="18 19">F 279</strain>
    </source>
</reference>
<keyword evidence="4 15" id="KW-0808">Transferase</keyword>
<dbReference type="InterPro" id="IPR011914">
    <property type="entry name" value="RfaE_dom_II"/>
</dbReference>
<evidence type="ECO:0000313" key="19">
    <source>
        <dbReference type="Proteomes" id="UP000092643"/>
    </source>
</evidence>
<dbReference type="Gene3D" id="3.40.50.620">
    <property type="entry name" value="HUPs"/>
    <property type="match status" value="1"/>
</dbReference>
<evidence type="ECO:0000256" key="8">
    <source>
        <dbReference type="ARBA" id="ARBA00022840"/>
    </source>
</evidence>
<comment type="similarity">
    <text evidence="13 15">In the N-terminal section; belongs to the carbohydrate kinase PfkB family.</text>
</comment>
<evidence type="ECO:0000256" key="13">
    <source>
        <dbReference type="ARBA" id="ARBA00060955"/>
    </source>
</evidence>
<dbReference type="InterPro" id="IPR011913">
    <property type="entry name" value="RfaE_dom_I"/>
</dbReference>
<dbReference type="InterPro" id="IPR029056">
    <property type="entry name" value="Ribokinase-like"/>
</dbReference>
<evidence type="ECO:0000256" key="10">
    <source>
        <dbReference type="ARBA" id="ARBA00023277"/>
    </source>
</evidence>
<dbReference type="SUPFAM" id="SSF53613">
    <property type="entry name" value="Ribokinase-like"/>
    <property type="match status" value="1"/>
</dbReference>
<keyword evidence="6 15" id="KW-0547">Nucleotide-binding</keyword>
<dbReference type="AlphaFoldDB" id="A0A0A2YNG9"/>
<comment type="function">
    <text evidence="1 15">Catalyzes the phosphorylation of D-glycero-D-manno-heptose 7-phosphate at the C-1 position to selectively form D-glycero-beta-D-manno-heptose-1,7-bisphosphate.</text>
</comment>
<dbReference type="EC" id="2.7.7.70" evidence="15"/>
<dbReference type="GO" id="GO:0005524">
    <property type="term" value="F:ATP binding"/>
    <property type="evidence" value="ECO:0007669"/>
    <property type="project" value="UniProtKB-UniRule"/>
</dbReference>
<dbReference type="GO" id="GO:0016773">
    <property type="term" value="F:phosphotransferase activity, alcohol group as acceptor"/>
    <property type="evidence" value="ECO:0007669"/>
    <property type="project" value="InterPro"/>
</dbReference>
<keyword evidence="8 15" id="KW-0067">ATP-binding</keyword>
<feature type="active site" evidence="15">
    <location>
        <position position="264"/>
    </location>
</feature>
<dbReference type="GO" id="GO:0033786">
    <property type="term" value="F:heptose-1-phosphate adenylyltransferase activity"/>
    <property type="evidence" value="ECO:0007669"/>
    <property type="project" value="UniProtKB-UniRule"/>
</dbReference>
<dbReference type="EMBL" id="JTJO01000034">
    <property type="protein sequence ID" value="OBW98196.1"/>
    <property type="molecule type" value="Genomic_DNA"/>
</dbReference>
<comment type="catalytic activity">
    <reaction evidence="11 15">
        <text>D-glycero-beta-D-manno-heptose 1-phosphate + ATP + H(+) = ADP-D-glycero-beta-D-manno-heptose + diphosphate</text>
        <dbReference type="Rhea" id="RHEA:27465"/>
        <dbReference type="ChEBI" id="CHEBI:15378"/>
        <dbReference type="ChEBI" id="CHEBI:30616"/>
        <dbReference type="ChEBI" id="CHEBI:33019"/>
        <dbReference type="ChEBI" id="CHEBI:59967"/>
        <dbReference type="ChEBI" id="CHEBI:61593"/>
        <dbReference type="EC" id="2.7.7.70"/>
    </reaction>
</comment>
<feature type="domain" description="Cytidyltransferase-like" evidence="17">
    <location>
        <begin position="344"/>
        <end position="469"/>
    </location>
</feature>
<evidence type="ECO:0000256" key="12">
    <source>
        <dbReference type="ARBA" id="ARBA00052873"/>
    </source>
</evidence>
<gene>
    <name evidence="15" type="primary">hldE</name>
    <name evidence="18" type="ORF">QV03_07325</name>
</gene>
<organism evidence="18 19">
    <name type="scientific">Gallibacterium anatis</name>
    <dbReference type="NCBI Taxonomy" id="750"/>
    <lineage>
        <taxon>Bacteria</taxon>
        <taxon>Pseudomonadati</taxon>
        <taxon>Pseudomonadota</taxon>
        <taxon>Gammaproteobacteria</taxon>
        <taxon>Pasteurellales</taxon>
        <taxon>Pasteurellaceae</taxon>
        <taxon>Gallibacterium</taxon>
    </lineage>
</organism>
<dbReference type="UniPathway" id="UPA00356">
    <property type="reaction ID" value="UER00437"/>
</dbReference>
<keyword evidence="10 15" id="KW-0119">Carbohydrate metabolism</keyword>
<evidence type="ECO:0000256" key="7">
    <source>
        <dbReference type="ARBA" id="ARBA00022777"/>
    </source>
</evidence>
<dbReference type="RefSeq" id="WP_039081827.1">
    <property type="nucleotide sequence ID" value="NZ_JARTCE010000037.1"/>
</dbReference>
<evidence type="ECO:0000256" key="2">
    <source>
        <dbReference type="ARBA" id="ARBA00003753"/>
    </source>
</evidence>
<evidence type="ECO:0000259" key="16">
    <source>
        <dbReference type="Pfam" id="PF00294"/>
    </source>
</evidence>
<evidence type="ECO:0000256" key="4">
    <source>
        <dbReference type="ARBA" id="ARBA00022679"/>
    </source>
</evidence>
<evidence type="ECO:0000256" key="1">
    <source>
        <dbReference type="ARBA" id="ARBA00002319"/>
    </source>
</evidence>
<feature type="region of interest" description="Cytidylyltransferase" evidence="15">
    <location>
        <begin position="344"/>
        <end position="475"/>
    </location>
</feature>
<dbReference type="GO" id="GO:0097171">
    <property type="term" value="P:ADP-L-glycero-beta-D-manno-heptose biosynthetic process"/>
    <property type="evidence" value="ECO:0007669"/>
    <property type="project" value="UniProtKB-UniPathway"/>
</dbReference>
<dbReference type="CDD" id="cd01172">
    <property type="entry name" value="RfaE_like"/>
    <property type="match status" value="1"/>
</dbReference>
<dbReference type="NCBIfam" id="TIGR02198">
    <property type="entry name" value="rfaE_dom_I"/>
    <property type="match status" value="1"/>
</dbReference>
<dbReference type="GO" id="GO:0005829">
    <property type="term" value="C:cytosol"/>
    <property type="evidence" value="ECO:0007669"/>
    <property type="project" value="TreeGrafter"/>
</dbReference>
<accession>A0A0A2YNG9</accession>
<evidence type="ECO:0000256" key="11">
    <source>
        <dbReference type="ARBA" id="ARBA00047428"/>
    </source>
</evidence>
<comment type="function">
    <text evidence="2 15">Catalyzes the ADP transfer from ATP to D-glycero-beta-D-manno-heptose 1-phosphate, yielding ADP-D-glycero-beta-D-manno-heptose.</text>
</comment>
<evidence type="ECO:0000256" key="14">
    <source>
        <dbReference type="ARBA" id="ARBA00061122"/>
    </source>
</evidence>
<dbReference type="Proteomes" id="UP000092643">
    <property type="component" value="Unassembled WGS sequence"/>
</dbReference>
<comment type="subunit">
    <text evidence="3 15">Homodimer.</text>
</comment>
<dbReference type="HAMAP" id="MF_01603">
    <property type="entry name" value="HldE"/>
    <property type="match status" value="1"/>
</dbReference>
<evidence type="ECO:0000256" key="3">
    <source>
        <dbReference type="ARBA" id="ARBA00011738"/>
    </source>
</evidence>
<dbReference type="OrthoDB" id="9802794at2"/>
<dbReference type="InterPro" id="IPR011611">
    <property type="entry name" value="PfkB_dom"/>
</dbReference>
<comment type="similarity">
    <text evidence="14 15">In the C-terminal section; belongs to the cytidylyltransferase family.</text>
</comment>
<dbReference type="Gene3D" id="3.40.1190.20">
    <property type="match status" value="1"/>
</dbReference>
<dbReference type="InterPro" id="IPR023030">
    <property type="entry name" value="Bifunc_HldE"/>
</dbReference>
<evidence type="ECO:0000256" key="6">
    <source>
        <dbReference type="ARBA" id="ARBA00022741"/>
    </source>
</evidence>
<keyword evidence="5 15" id="KW-0548">Nucleotidyltransferase</keyword>
<evidence type="ECO:0000256" key="15">
    <source>
        <dbReference type="HAMAP-Rule" id="MF_01603"/>
    </source>
</evidence>
<dbReference type="PANTHER" id="PTHR46969:SF1">
    <property type="entry name" value="BIFUNCTIONAL PROTEIN HLDE"/>
    <property type="match status" value="1"/>
</dbReference>
<evidence type="ECO:0000256" key="5">
    <source>
        <dbReference type="ARBA" id="ARBA00022695"/>
    </source>
</evidence>
<dbReference type="NCBIfam" id="NF008454">
    <property type="entry name" value="PRK11316.1"/>
    <property type="match status" value="1"/>
</dbReference>
<evidence type="ECO:0000259" key="17">
    <source>
        <dbReference type="Pfam" id="PF01467"/>
    </source>
</evidence>
<dbReference type="EC" id="2.7.1.167" evidence="15"/>
<dbReference type="NCBIfam" id="TIGR00125">
    <property type="entry name" value="cyt_tran_rel"/>
    <property type="match status" value="1"/>
</dbReference>
<protein>
    <recommendedName>
        <fullName evidence="15">Bifunctional protein HldE</fullName>
    </recommendedName>
    <domain>
        <recommendedName>
            <fullName evidence="15">D-beta-D-heptose 7-phosphate kinase</fullName>
            <ecNumber evidence="15">2.7.1.167</ecNumber>
        </recommendedName>
        <alternativeName>
            <fullName evidence="15">D-beta-D-heptose 7-phosphotransferase</fullName>
        </alternativeName>
        <alternativeName>
            <fullName evidence="15">D-glycero-beta-D-manno-heptose-7-phosphate kinase</fullName>
        </alternativeName>
    </domain>
    <domain>
        <recommendedName>
            <fullName evidence="15">D-beta-D-heptose 1-phosphate adenylyltransferase</fullName>
            <ecNumber evidence="15">2.7.7.70</ecNumber>
        </recommendedName>
        <alternativeName>
            <fullName evidence="15">D-glycero-beta-D-manno-heptose 1-phosphate adenylyltransferase</fullName>
        </alternativeName>
    </domain>
</protein>